<evidence type="ECO:0000313" key="2">
    <source>
        <dbReference type="EMBL" id="SFF09323.1"/>
    </source>
</evidence>
<gene>
    <name evidence="2" type="ORF">SAMN05216251_108100</name>
</gene>
<accession>A0A1I2FWK2</accession>
<keyword evidence="3" id="KW-1185">Reference proteome</keyword>
<organism evidence="2 3">
    <name type="scientific">Actinacidiphila alni</name>
    <dbReference type="NCBI Taxonomy" id="380248"/>
    <lineage>
        <taxon>Bacteria</taxon>
        <taxon>Bacillati</taxon>
        <taxon>Actinomycetota</taxon>
        <taxon>Actinomycetes</taxon>
        <taxon>Kitasatosporales</taxon>
        <taxon>Streptomycetaceae</taxon>
        <taxon>Actinacidiphila</taxon>
    </lineage>
</organism>
<dbReference type="Proteomes" id="UP000199323">
    <property type="component" value="Unassembled WGS sequence"/>
</dbReference>
<name>A0A1I2FWK2_9ACTN</name>
<sequence length="86" mass="9259">MTAYWRTPGRRRAPVVRKADGPGDEEKPSSSPGPSRDTGRPYAARRYSNPSHICSISTDHQWSGEAIAAGSCAASCAWKSTVQRPA</sequence>
<proteinExistence type="predicted"/>
<protein>
    <submittedName>
        <fullName evidence="2">Uncharacterized protein</fullName>
    </submittedName>
</protein>
<evidence type="ECO:0000256" key="1">
    <source>
        <dbReference type="SAM" id="MobiDB-lite"/>
    </source>
</evidence>
<dbReference type="EMBL" id="FONG01000008">
    <property type="protein sequence ID" value="SFF09323.1"/>
    <property type="molecule type" value="Genomic_DNA"/>
</dbReference>
<feature type="region of interest" description="Disordered" evidence="1">
    <location>
        <begin position="1"/>
        <end position="46"/>
    </location>
</feature>
<dbReference type="AlphaFoldDB" id="A0A1I2FWK2"/>
<feature type="compositionally biased region" description="Basic and acidic residues" evidence="1">
    <location>
        <begin position="17"/>
        <end position="28"/>
    </location>
</feature>
<reference evidence="2 3" key="1">
    <citation type="submission" date="2016-10" db="EMBL/GenBank/DDBJ databases">
        <authorList>
            <person name="de Groot N.N."/>
        </authorList>
    </citation>
    <scope>NUCLEOTIDE SEQUENCE [LARGE SCALE GENOMIC DNA]</scope>
    <source>
        <strain evidence="2 3">CGMCC 4.3510</strain>
    </source>
</reference>
<evidence type="ECO:0000313" key="3">
    <source>
        <dbReference type="Proteomes" id="UP000199323"/>
    </source>
</evidence>